<protein>
    <recommendedName>
        <fullName evidence="3">Thiol-disulfide oxidoreductase</fullName>
    </recommendedName>
</protein>
<dbReference type="Pfam" id="PF04134">
    <property type="entry name" value="DCC1-like"/>
    <property type="match status" value="1"/>
</dbReference>
<evidence type="ECO:0000313" key="2">
    <source>
        <dbReference type="Proteomes" id="UP000318017"/>
    </source>
</evidence>
<reference evidence="1 2" key="1">
    <citation type="submission" date="2019-02" db="EMBL/GenBank/DDBJ databases">
        <title>Deep-cultivation of Planctomycetes and their phenomic and genomic characterization uncovers novel biology.</title>
        <authorList>
            <person name="Wiegand S."/>
            <person name="Jogler M."/>
            <person name="Boedeker C."/>
            <person name="Pinto D."/>
            <person name="Vollmers J."/>
            <person name="Rivas-Marin E."/>
            <person name="Kohn T."/>
            <person name="Peeters S.H."/>
            <person name="Heuer A."/>
            <person name="Rast P."/>
            <person name="Oberbeckmann S."/>
            <person name="Bunk B."/>
            <person name="Jeske O."/>
            <person name="Meyerdierks A."/>
            <person name="Storesund J.E."/>
            <person name="Kallscheuer N."/>
            <person name="Luecker S."/>
            <person name="Lage O.M."/>
            <person name="Pohl T."/>
            <person name="Merkel B.J."/>
            <person name="Hornburger P."/>
            <person name="Mueller R.-W."/>
            <person name="Bruemmer F."/>
            <person name="Labrenz M."/>
            <person name="Spormann A.M."/>
            <person name="Op den Camp H."/>
            <person name="Overmann J."/>
            <person name="Amann R."/>
            <person name="Jetten M.S.M."/>
            <person name="Mascher T."/>
            <person name="Medema M.H."/>
            <person name="Devos D.P."/>
            <person name="Kaster A.-K."/>
            <person name="Ovreas L."/>
            <person name="Rohde M."/>
            <person name="Galperin M.Y."/>
            <person name="Jogler C."/>
        </authorList>
    </citation>
    <scope>NUCLEOTIDE SEQUENCE [LARGE SCALE GENOMIC DNA]</scope>
    <source>
        <strain evidence="1 2">Q31a</strain>
    </source>
</reference>
<dbReference type="EMBL" id="CP036298">
    <property type="protein sequence ID" value="QDV23794.1"/>
    <property type="molecule type" value="Genomic_DNA"/>
</dbReference>
<organism evidence="1 2">
    <name type="scientific">Aureliella helgolandensis</name>
    <dbReference type="NCBI Taxonomy" id="2527968"/>
    <lineage>
        <taxon>Bacteria</taxon>
        <taxon>Pseudomonadati</taxon>
        <taxon>Planctomycetota</taxon>
        <taxon>Planctomycetia</taxon>
        <taxon>Pirellulales</taxon>
        <taxon>Pirellulaceae</taxon>
        <taxon>Aureliella</taxon>
    </lineage>
</organism>
<dbReference type="InterPro" id="IPR044691">
    <property type="entry name" value="DCC1_Trx"/>
</dbReference>
<keyword evidence="2" id="KW-1185">Reference proteome</keyword>
<dbReference type="PANTHER" id="PTHR34290:SF2">
    <property type="entry name" value="OS04G0668800 PROTEIN"/>
    <property type="match status" value="1"/>
</dbReference>
<sequence>MLAQAKIPFPDPDDYPERDVVIWDGKCNFCRSQVERLRWFDRGERLAYLSLHDPRVAERYPDMEHQQLMDQMWVVNSGGLRLGGADAGRYLSRVLPSLWWLAPLLHFPGSMPLWRWLYSKIANRRYKISGMQCDDDGGTCHLHGIKK</sequence>
<dbReference type="PANTHER" id="PTHR34290">
    <property type="entry name" value="SI:CH73-390P7.2"/>
    <property type="match status" value="1"/>
</dbReference>
<evidence type="ECO:0000313" key="1">
    <source>
        <dbReference type="EMBL" id="QDV23794.1"/>
    </source>
</evidence>
<dbReference type="InterPro" id="IPR007263">
    <property type="entry name" value="DCC1-like"/>
</dbReference>
<gene>
    <name evidence="1" type="ORF">Q31a_20990</name>
</gene>
<proteinExistence type="predicted"/>
<name>A0A518G5C3_9BACT</name>
<dbReference type="GO" id="GO:0015035">
    <property type="term" value="F:protein-disulfide reductase activity"/>
    <property type="evidence" value="ECO:0007669"/>
    <property type="project" value="InterPro"/>
</dbReference>
<evidence type="ECO:0008006" key="3">
    <source>
        <dbReference type="Google" id="ProtNLM"/>
    </source>
</evidence>
<dbReference type="OrthoDB" id="9785438at2"/>
<dbReference type="KEGG" id="ahel:Q31a_20990"/>
<accession>A0A518G5C3</accession>
<dbReference type="Proteomes" id="UP000318017">
    <property type="component" value="Chromosome"/>
</dbReference>
<dbReference type="AlphaFoldDB" id="A0A518G5C3"/>
<dbReference type="RefSeq" id="WP_145076979.1">
    <property type="nucleotide sequence ID" value="NZ_CP036298.1"/>
</dbReference>